<evidence type="ECO:0000313" key="3">
    <source>
        <dbReference type="Proteomes" id="UP001168552"/>
    </source>
</evidence>
<feature type="transmembrane region" description="Helical" evidence="1">
    <location>
        <begin position="7"/>
        <end position="27"/>
    </location>
</feature>
<dbReference type="RefSeq" id="WP_320003178.1">
    <property type="nucleotide sequence ID" value="NZ_JAUHJS010000002.1"/>
</dbReference>
<protein>
    <recommendedName>
        <fullName evidence="4">DUF1049 domain-containing protein</fullName>
    </recommendedName>
</protein>
<keyword evidence="3" id="KW-1185">Reference proteome</keyword>
<sequence>MKKFRNVLLGTLLFYHFFSAYITIYIDQHFDKLLRYMDYLPIGAIIGLVLFLTYFTINYLDVAKLKKSISGLESETVNLKAKLYDKKEAEQKETPAPTNESEKE</sequence>
<feature type="transmembrane region" description="Helical" evidence="1">
    <location>
        <begin position="39"/>
        <end position="60"/>
    </location>
</feature>
<name>A0ABT8F354_9BACT</name>
<keyword evidence="1" id="KW-0812">Transmembrane</keyword>
<gene>
    <name evidence="2" type="ORF">QWY31_04005</name>
</gene>
<keyword evidence="1" id="KW-0472">Membrane</keyword>
<accession>A0ABT8F354</accession>
<dbReference type="Proteomes" id="UP001168552">
    <property type="component" value="Unassembled WGS sequence"/>
</dbReference>
<keyword evidence="1" id="KW-1133">Transmembrane helix</keyword>
<reference evidence="2" key="1">
    <citation type="submission" date="2023-06" db="EMBL/GenBank/DDBJ databases">
        <title>Cytophagales bacterium Strain LB-30, isolated from soil.</title>
        <authorList>
            <person name="Liu B."/>
        </authorList>
    </citation>
    <scope>NUCLEOTIDE SEQUENCE</scope>
    <source>
        <strain evidence="2">LB-30</strain>
    </source>
</reference>
<evidence type="ECO:0000256" key="1">
    <source>
        <dbReference type="SAM" id="Phobius"/>
    </source>
</evidence>
<proteinExistence type="predicted"/>
<dbReference type="EMBL" id="JAUHJS010000002">
    <property type="protein sequence ID" value="MDN4164651.1"/>
    <property type="molecule type" value="Genomic_DNA"/>
</dbReference>
<organism evidence="2 3">
    <name type="scientific">Shiella aurantiaca</name>
    <dbReference type="NCBI Taxonomy" id="3058365"/>
    <lineage>
        <taxon>Bacteria</taxon>
        <taxon>Pseudomonadati</taxon>
        <taxon>Bacteroidota</taxon>
        <taxon>Cytophagia</taxon>
        <taxon>Cytophagales</taxon>
        <taxon>Shiellaceae</taxon>
        <taxon>Shiella</taxon>
    </lineage>
</organism>
<comment type="caution">
    <text evidence="2">The sequence shown here is derived from an EMBL/GenBank/DDBJ whole genome shotgun (WGS) entry which is preliminary data.</text>
</comment>
<evidence type="ECO:0000313" key="2">
    <source>
        <dbReference type="EMBL" id="MDN4164651.1"/>
    </source>
</evidence>
<evidence type="ECO:0008006" key="4">
    <source>
        <dbReference type="Google" id="ProtNLM"/>
    </source>
</evidence>